<dbReference type="Gene3D" id="2.170.130.10">
    <property type="entry name" value="TonB-dependent receptor, plug domain"/>
    <property type="match status" value="1"/>
</dbReference>
<comment type="similarity">
    <text evidence="8">Belongs to the TonB-dependent receptor family.</text>
</comment>
<evidence type="ECO:0000313" key="11">
    <source>
        <dbReference type="Proteomes" id="UP000182761"/>
    </source>
</evidence>
<evidence type="ECO:0000256" key="7">
    <source>
        <dbReference type="ARBA" id="ARBA00023237"/>
    </source>
</evidence>
<dbReference type="Gene3D" id="2.40.170.20">
    <property type="entry name" value="TonB-dependent receptor, beta-barrel domain"/>
    <property type="match status" value="1"/>
</dbReference>
<dbReference type="Pfam" id="PF13715">
    <property type="entry name" value="CarbopepD_reg_2"/>
    <property type="match status" value="1"/>
</dbReference>
<proteinExistence type="inferred from homology"/>
<evidence type="ECO:0000256" key="6">
    <source>
        <dbReference type="ARBA" id="ARBA00023136"/>
    </source>
</evidence>
<keyword evidence="3 8" id="KW-1134">Transmembrane beta strand</keyword>
<keyword evidence="4 8" id="KW-0812">Transmembrane</keyword>
<reference evidence="10 11" key="1">
    <citation type="submission" date="2016-01" db="EMBL/GenBank/DDBJ databases">
        <authorList>
            <person name="McClelland M."/>
            <person name="Jain A."/>
            <person name="Saraogi P."/>
            <person name="Mendelson R."/>
            <person name="Westerman R."/>
            <person name="SanMiguel P."/>
            <person name="Csonka L."/>
        </authorList>
    </citation>
    <scope>NUCLEOTIDE SEQUENCE [LARGE SCALE GENOMIC DNA]</scope>
    <source>
        <strain evidence="10 11">R-53146</strain>
    </source>
</reference>
<dbReference type="SUPFAM" id="SSF49464">
    <property type="entry name" value="Carboxypeptidase regulatory domain-like"/>
    <property type="match status" value="1"/>
</dbReference>
<evidence type="ECO:0000256" key="1">
    <source>
        <dbReference type="ARBA" id="ARBA00004571"/>
    </source>
</evidence>
<dbReference type="RefSeq" id="WP_245630757.1">
    <property type="nucleotide sequence ID" value="NZ_FCOR01000008.1"/>
</dbReference>
<evidence type="ECO:0000256" key="5">
    <source>
        <dbReference type="ARBA" id="ARBA00022729"/>
    </source>
</evidence>
<comment type="subcellular location">
    <subcellularLocation>
        <location evidence="1 8">Cell outer membrane</location>
        <topology evidence="1 8">Multi-pass membrane protein</topology>
    </subcellularLocation>
</comment>
<dbReference type="STRING" id="1586267.GCA_001418685_01457"/>
<protein>
    <submittedName>
        <fullName evidence="10">Outer membrane receptor proteins, mostly Fe transport</fullName>
    </submittedName>
</protein>
<feature type="domain" description="TonB-dependent receptor plug" evidence="9">
    <location>
        <begin position="147"/>
        <end position="217"/>
    </location>
</feature>
<name>A0A0X3ARA7_9FLAO</name>
<dbReference type="PANTHER" id="PTHR30069">
    <property type="entry name" value="TONB-DEPENDENT OUTER MEMBRANE RECEPTOR"/>
    <property type="match status" value="1"/>
</dbReference>
<dbReference type="GO" id="GO:0044718">
    <property type="term" value="P:siderophore transmembrane transport"/>
    <property type="evidence" value="ECO:0007669"/>
    <property type="project" value="TreeGrafter"/>
</dbReference>
<evidence type="ECO:0000313" key="10">
    <source>
        <dbReference type="EMBL" id="CVK16595.1"/>
    </source>
</evidence>
<gene>
    <name evidence="10" type="ORF">Ga0061079_10898</name>
</gene>
<dbReference type="GO" id="GO:0015344">
    <property type="term" value="F:siderophore uptake transmembrane transporter activity"/>
    <property type="evidence" value="ECO:0007669"/>
    <property type="project" value="TreeGrafter"/>
</dbReference>
<dbReference type="InterPro" id="IPR012910">
    <property type="entry name" value="Plug_dom"/>
</dbReference>
<keyword evidence="7 8" id="KW-0998">Cell outer membrane</keyword>
<evidence type="ECO:0000256" key="3">
    <source>
        <dbReference type="ARBA" id="ARBA00022452"/>
    </source>
</evidence>
<evidence type="ECO:0000256" key="8">
    <source>
        <dbReference type="PROSITE-ProRule" id="PRU01360"/>
    </source>
</evidence>
<dbReference type="InterPro" id="IPR039426">
    <property type="entry name" value="TonB-dep_rcpt-like"/>
</dbReference>
<evidence type="ECO:0000256" key="4">
    <source>
        <dbReference type="ARBA" id="ARBA00022692"/>
    </source>
</evidence>
<dbReference type="Pfam" id="PF07715">
    <property type="entry name" value="Plug"/>
    <property type="match status" value="1"/>
</dbReference>
<dbReference type="EMBL" id="FCOR01000008">
    <property type="protein sequence ID" value="CVK16595.1"/>
    <property type="molecule type" value="Genomic_DNA"/>
</dbReference>
<keyword evidence="10" id="KW-0675">Receptor</keyword>
<dbReference type="AlphaFoldDB" id="A0A0X3ARA7"/>
<accession>A0A0X3ARA7</accession>
<keyword evidence="2 8" id="KW-0813">Transport</keyword>
<dbReference type="GO" id="GO:0009279">
    <property type="term" value="C:cell outer membrane"/>
    <property type="evidence" value="ECO:0007669"/>
    <property type="project" value="UniProtKB-SubCell"/>
</dbReference>
<dbReference type="PANTHER" id="PTHR30069:SF29">
    <property type="entry name" value="HEMOGLOBIN AND HEMOGLOBIN-HAPTOGLOBIN-BINDING PROTEIN 1-RELATED"/>
    <property type="match status" value="1"/>
</dbReference>
<keyword evidence="5" id="KW-0732">Signal</keyword>
<dbReference type="PROSITE" id="PS52016">
    <property type="entry name" value="TONB_DEPENDENT_REC_3"/>
    <property type="match status" value="1"/>
</dbReference>
<dbReference type="InterPro" id="IPR037066">
    <property type="entry name" value="Plug_dom_sf"/>
</dbReference>
<dbReference type="Gene3D" id="2.60.40.1120">
    <property type="entry name" value="Carboxypeptidase-like, regulatory domain"/>
    <property type="match status" value="1"/>
</dbReference>
<dbReference type="Proteomes" id="UP000182761">
    <property type="component" value="Unassembled WGS sequence"/>
</dbReference>
<keyword evidence="6 8" id="KW-0472">Membrane</keyword>
<evidence type="ECO:0000256" key="2">
    <source>
        <dbReference type="ARBA" id="ARBA00022448"/>
    </source>
</evidence>
<dbReference type="InterPro" id="IPR008969">
    <property type="entry name" value="CarboxyPept-like_regulatory"/>
</dbReference>
<dbReference type="SUPFAM" id="SSF56935">
    <property type="entry name" value="Porins"/>
    <property type="match status" value="1"/>
</dbReference>
<organism evidence="10 11">
    <name type="scientific">Apibacter mensalis</name>
    <dbReference type="NCBI Taxonomy" id="1586267"/>
    <lineage>
        <taxon>Bacteria</taxon>
        <taxon>Pseudomonadati</taxon>
        <taxon>Bacteroidota</taxon>
        <taxon>Flavobacteriia</taxon>
        <taxon>Flavobacteriales</taxon>
        <taxon>Weeksellaceae</taxon>
        <taxon>Apibacter</taxon>
    </lineage>
</organism>
<dbReference type="InterPro" id="IPR036942">
    <property type="entry name" value="Beta-barrel_TonB_sf"/>
</dbReference>
<sequence length="808" mass="92092">MKNYKILSFLVLWTVSFTVWGQAINISGKVEDEQGNPLKGAHVYVKSDQFSTSDIKGNYRLQVPSHTSIILTVEHIGFSVDSKSIITTDEDIVVDFKLKTIKEKVIPEIVFKGARKKSADITMHPIDMKNLDNTPTLSGGVEEILNTVFVSTASELSSFYRVRGGNYDENLVYINGVEIYKPLSVRSGQQEGMSIINPDMVSTVNFSAGGFESRYGDKMSSVLDIAYRKPKKFETKLEASLLGGGTTFGFADKKNKFSGILGARYRNTDLILNTFDGDTDFNPEYFDVQTFLQYTWAPKWKLSFLGNYASNEYKMVPKKREVEFGTLHQPIKLNVAYNGNEKDTYKTANGTLSLEFKPTDNLAFNLDGYAFHSKEHEYFDISAGYMLQEADHNTGDFLPSFNSGGQINHGRNNLDMLVLGTQLKSKYNLNINSALEAGFQYQHEDIRNLKNEWQLIDSAGYSIPRPILPPGDLDESDLILLHHVSANNKLLSNRINGYLQYSTKFLWNTSRVLINAGVRATYWDFNGETNFSPRAQIALKPDWKIDMLFRFATGFYYQPPFYKEAMRLDGILNDKIKSQRSIHFILGNDFEFKMLNKHPFKLTTEIYYKKLDDLIPYFLDNVRVIYTGENNSKGYAYGIDARLNGEFVSGAESWLSVSYGKTEENIDGRGYIPRPTDPRLKVGLFFQDYMKNYPRFKANVNLVYASGLPNGAPLYSDPYDYQTTLSDYKRADVGLTYVFVDQKKNKARIGTGWERFKELSLGLEIFNVFNVRNTISNEWIRDINSTSYYAVPNKLTGRFFNVKLNVKL</sequence>
<evidence type="ECO:0000259" key="9">
    <source>
        <dbReference type="Pfam" id="PF07715"/>
    </source>
</evidence>
<keyword evidence="11" id="KW-1185">Reference proteome</keyword>